<evidence type="ECO:0000256" key="5">
    <source>
        <dbReference type="ARBA" id="ARBA00023136"/>
    </source>
</evidence>
<evidence type="ECO:0000313" key="9">
    <source>
        <dbReference type="EMBL" id="TRZ03933.1"/>
    </source>
</evidence>
<accession>A0A553RP23</accession>
<keyword evidence="4" id="KW-1133">Transmembrane helix</keyword>
<dbReference type="PANTHER" id="PTHR14437:SF4">
    <property type="entry name" value="TRANSMEMBRANE PROTEIN 168-A"/>
    <property type="match status" value="1"/>
</dbReference>
<keyword evidence="5" id="KW-0472">Membrane</keyword>
<sequence length="139" mass="15026">MSIITNGLFMSVLLVVLPLESLAHGLFHELGNCLGGTSVGYAAVIPTCYSSADGQPVLLAPGQIQELHSTVTLNAVQRLFSHHLIQTFGCDYSTSLSLETLLTKLRSFLELCTAEGPRHDAYILYYSGHTLSNGDWTLA</sequence>
<protein>
    <recommendedName>
        <fullName evidence="11">Caspase family p20 domain-containing protein</fullName>
    </recommendedName>
</protein>
<keyword evidence="6" id="KW-0325">Glycoprotein</keyword>
<comment type="similarity">
    <text evidence="2">Belongs to the TMEM168 family.</text>
</comment>
<evidence type="ECO:0000256" key="4">
    <source>
        <dbReference type="ARBA" id="ARBA00022989"/>
    </source>
</evidence>
<evidence type="ECO:0000256" key="2">
    <source>
        <dbReference type="ARBA" id="ARBA00007329"/>
    </source>
</evidence>
<evidence type="ECO:0000256" key="1">
    <source>
        <dbReference type="ARBA" id="ARBA00004232"/>
    </source>
</evidence>
<evidence type="ECO:0000256" key="8">
    <source>
        <dbReference type="SAM" id="SignalP"/>
    </source>
</evidence>
<comment type="caution">
    <text evidence="9">The sequence shown here is derived from an EMBL/GenBank/DDBJ whole genome shotgun (WGS) entry which is preliminary data.</text>
</comment>
<dbReference type="OrthoDB" id="5967342at2759"/>
<evidence type="ECO:0000256" key="7">
    <source>
        <dbReference type="ARBA" id="ARBA00023242"/>
    </source>
</evidence>
<feature type="signal peptide" evidence="8">
    <location>
        <begin position="1"/>
        <end position="25"/>
    </location>
</feature>
<name>A0A553RP23_9TELE</name>
<feature type="non-terminal residue" evidence="9">
    <location>
        <position position="139"/>
    </location>
</feature>
<dbReference type="InterPro" id="IPR029713">
    <property type="entry name" value="TMEM168"/>
</dbReference>
<keyword evidence="3" id="KW-0812">Transmembrane</keyword>
<reference evidence="9 10" key="1">
    <citation type="journal article" date="2019" name="Sci. Data">
        <title>Hybrid genome assembly and annotation of Danionella translucida.</title>
        <authorList>
            <person name="Kadobianskyi M."/>
            <person name="Schulze L."/>
            <person name="Schuelke M."/>
            <person name="Judkewitz B."/>
        </authorList>
    </citation>
    <scope>NUCLEOTIDE SEQUENCE [LARGE SCALE GENOMIC DNA]</scope>
    <source>
        <strain evidence="9 10">Bolton</strain>
    </source>
</reference>
<feature type="chain" id="PRO_5022050486" description="Caspase family p20 domain-containing protein" evidence="8">
    <location>
        <begin position="26"/>
        <end position="139"/>
    </location>
</feature>
<dbReference type="GO" id="GO:0031965">
    <property type="term" value="C:nuclear membrane"/>
    <property type="evidence" value="ECO:0007669"/>
    <property type="project" value="UniProtKB-SubCell"/>
</dbReference>
<dbReference type="Proteomes" id="UP000316079">
    <property type="component" value="Unassembled WGS sequence"/>
</dbReference>
<gene>
    <name evidence="9" type="ORF">DNTS_021345</name>
</gene>
<keyword evidence="8" id="KW-0732">Signal</keyword>
<keyword evidence="7" id="KW-0539">Nucleus</keyword>
<evidence type="ECO:0000313" key="10">
    <source>
        <dbReference type="Proteomes" id="UP000316079"/>
    </source>
</evidence>
<comment type="subcellular location">
    <subcellularLocation>
        <location evidence="1">Nucleus membrane</location>
        <topology evidence="1">Multi-pass membrane protein</topology>
    </subcellularLocation>
</comment>
<evidence type="ECO:0000256" key="6">
    <source>
        <dbReference type="ARBA" id="ARBA00023180"/>
    </source>
</evidence>
<evidence type="ECO:0008006" key="11">
    <source>
        <dbReference type="Google" id="ProtNLM"/>
    </source>
</evidence>
<keyword evidence="10" id="KW-1185">Reference proteome</keyword>
<dbReference type="EMBL" id="SRMA01002816">
    <property type="protein sequence ID" value="TRZ03933.1"/>
    <property type="molecule type" value="Genomic_DNA"/>
</dbReference>
<organism evidence="9 10">
    <name type="scientific">Danionella cerebrum</name>
    <dbReference type="NCBI Taxonomy" id="2873325"/>
    <lineage>
        <taxon>Eukaryota</taxon>
        <taxon>Metazoa</taxon>
        <taxon>Chordata</taxon>
        <taxon>Craniata</taxon>
        <taxon>Vertebrata</taxon>
        <taxon>Euteleostomi</taxon>
        <taxon>Actinopterygii</taxon>
        <taxon>Neopterygii</taxon>
        <taxon>Teleostei</taxon>
        <taxon>Ostariophysi</taxon>
        <taxon>Cypriniformes</taxon>
        <taxon>Danionidae</taxon>
        <taxon>Danioninae</taxon>
        <taxon>Danionella</taxon>
    </lineage>
</organism>
<dbReference type="PANTHER" id="PTHR14437">
    <property type="entry name" value="TRANSMEMBRANE PROTEIN 168"/>
    <property type="match status" value="1"/>
</dbReference>
<evidence type="ECO:0000256" key="3">
    <source>
        <dbReference type="ARBA" id="ARBA00022692"/>
    </source>
</evidence>
<proteinExistence type="inferred from homology"/>
<dbReference type="AlphaFoldDB" id="A0A553RP23"/>